<accession>A0A0L6V0S1</accession>
<dbReference type="EMBL" id="LAVV01008111">
    <property type="protein sequence ID" value="KNZ53745.1"/>
    <property type="molecule type" value="Genomic_DNA"/>
</dbReference>
<dbReference type="VEuPathDB" id="FungiDB:VP01_3148g3"/>
<dbReference type="AlphaFoldDB" id="A0A0L6V0S1"/>
<evidence type="ECO:0000313" key="1">
    <source>
        <dbReference type="EMBL" id="KNZ53745.1"/>
    </source>
</evidence>
<keyword evidence="1" id="KW-0456">Lyase</keyword>
<name>A0A0L6V0S1_9BASI</name>
<evidence type="ECO:0000313" key="2">
    <source>
        <dbReference type="Proteomes" id="UP000037035"/>
    </source>
</evidence>
<dbReference type="GO" id="GO:0016829">
    <property type="term" value="F:lyase activity"/>
    <property type="evidence" value="ECO:0007669"/>
    <property type="project" value="UniProtKB-KW"/>
</dbReference>
<protein>
    <submittedName>
        <fullName evidence="1">Phenylalanine ammonia-lyase</fullName>
    </submittedName>
</protein>
<dbReference type="Proteomes" id="UP000037035">
    <property type="component" value="Unassembled WGS sequence"/>
</dbReference>
<dbReference type="STRING" id="27349.A0A0L6V0S1"/>
<keyword evidence="2" id="KW-1185">Reference proteome</keyword>
<organism evidence="1 2">
    <name type="scientific">Puccinia sorghi</name>
    <dbReference type="NCBI Taxonomy" id="27349"/>
    <lineage>
        <taxon>Eukaryota</taxon>
        <taxon>Fungi</taxon>
        <taxon>Dikarya</taxon>
        <taxon>Basidiomycota</taxon>
        <taxon>Pucciniomycotina</taxon>
        <taxon>Pucciniomycetes</taxon>
        <taxon>Pucciniales</taxon>
        <taxon>Pucciniaceae</taxon>
        <taxon>Puccinia</taxon>
    </lineage>
</organism>
<comment type="caution">
    <text evidence="1">The sequence shown here is derived from an EMBL/GenBank/DDBJ whole genome shotgun (WGS) entry which is preliminary data.</text>
</comment>
<proteinExistence type="predicted"/>
<sequence length="83" mass="9356">MVPCCLSCHFNGKNAIGHCCHWKNHLIHEQRLSLFLNGQEPSKTYHTKGLDTSCAAYPPQLQYLVDPVKTHFHSSQGNNPSTH</sequence>
<reference evidence="1 2" key="1">
    <citation type="submission" date="2015-08" db="EMBL/GenBank/DDBJ databases">
        <title>Next Generation Sequencing and Analysis of the Genome of Puccinia sorghi L Schw, the Causal Agent of Maize Common Rust.</title>
        <authorList>
            <person name="Rochi L."/>
            <person name="Burguener G."/>
            <person name="Darino M."/>
            <person name="Turjanski A."/>
            <person name="Kreff E."/>
            <person name="Dieguez M.J."/>
            <person name="Sacco F."/>
        </authorList>
    </citation>
    <scope>NUCLEOTIDE SEQUENCE [LARGE SCALE GENOMIC DNA]</scope>
    <source>
        <strain evidence="1 2">RO10H11247</strain>
    </source>
</reference>
<dbReference type="Gene3D" id="1.20.200.10">
    <property type="entry name" value="Fumarase/aspartase (Central domain)"/>
    <property type="match status" value="1"/>
</dbReference>
<gene>
    <name evidence="1" type="ORF">VP01_3148g3</name>
</gene>
<dbReference type="OrthoDB" id="10051290at2759"/>